<dbReference type="InterPro" id="IPR013105">
    <property type="entry name" value="TPR_2"/>
</dbReference>
<keyword evidence="5 8" id="KW-0802">TPR repeat</keyword>
<dbReference type="PANTHER" id="PTHR45831:SF2">
    <property type="entry name" value="LD24721P"/>
    <property type="match status" value="1"/>
</dbReference>
<feature type="compositionally biased region" description="Basic and acidic residues" evidence="9">
    <location>
        <begin position="7"/>
        <end position="18"/>
    </location>
</feature>
<feature type="region of interest" description="Disordered" evidence="9">
    <location>
        <begin position="250"/>
        <end position="292"/>
    </location>
</feature>
<dbReference type="GO" id="GO:0016020">
    <property type="term" value="C:membrane"/>
    <property type="evidence" value="ECO:0007669"/>
    <property type="project" value="TreeGrafter"/>
</dbReference>
<feature type="region of interest" description="Disordered" evidence="9">
    <location>
        <begin position="1"/>
        <end position="23"/>
    </location>
</feature>
<dbReference type="InterPro" id="IPR032374">
    <property type="entry name" value="SGTA_dimer"/>
</dbReference>
<dbReference type="SMART" id="SM00028">
    <property type="entry name" value="TPR"/>
    <property type="match status" value="1"/>
</dbReference>
<evidence type="ECO:0000256" key="5">
    <source>
        <dbReference type="ARBA" id="ARBA00022803"/>
    </source>
</evidence>
<evidence type="ECO:0000256" key="2">
    <source>
        <dbReference type="ARBA" id="ARBA00022723"/>
    </source>
</evidence>
<dbReference type="Pfam" id="PF07719">
    <property type="entry name" value="TPR_2"/>
    <property type="match status" value="1"/>
</dbReference>
<evidence type="ECO:0000256" key="1">
    <source>
        <dbReference type="ARBA" id="ARBA00008175"/>
    </source>
</evidence>
<evidence type="ECO:0000259" key="11">
    <source>
        <dbReference type="PROSITE" id="PS51292"/>
    </source>
</evidence>
<dbReference type="PROSITE" id="PS51292">
    <property type="entry name" value="ZF_RING_CH"/>
    <property type="match status" value="1"/>
</dbReference>
<evidence type="ECO:0000259" key="10">
    <source>
        <dbReference type="PROSITE" id="PS50089"/>
    </source>
</evidence>
<keyword evidence="6" id="KW-0862">Zinc</keyword>
<dbReference type="Gene3D" id="3.30.40.10">
    <property type="entry name" value="Zinc/RING finger domain, C3HC4 (zinc finger)"/>
    <property type="match status" value="1"/>
</dbReference>
<dbReference type="Proteomes" id="UP000838763">
    <property type="component" value="Unassembled WGS sequence"/>
</dbReference>
<dbReference type="InterPro" id="IPR047150">
    <property type="entry name" value="SGT"/>
</dbReference>
<dbReference type="PROSITE" id="PS50089">
    <property type="entry name" value="ZF_RING_2"/>
    <property type="match status" value="1"/>
</dbReference>
<dbReference type="GO" id="GO:0060090">
    <property type="term" value="F:molecular adaptor activity"/>
    <property type="evidence" value="ECO:0007669"/>
    <property type="project" value="TreeGrafter"/>
</dbReference>
<evidence type="ECO:0000313" key="12">
    <source>
        <dbReference type="EMBL" id="CAI4211886.1"/>
    </source>
</evidence>
<dbReference type="GO" id="GO:0006620">
    <property type="term" value="P:post-translational protein targeting to endoplasmic reticulum membrane"/>
    <property type="evidence" value="ECO:0007669"/>
    <property type="project" value="TreeGrafter"/>
</dbReference>
<dbReference type="SUPFAM" id="SSF48452">
    <property type="entry name" value="TPR-like"/>
    <property type="match status" value="1"/>
</dbReference>
<dbReference type="GO" id="GO:0072380">
    <property type="term" value="C:TRC complex"/>
    <property type="evidence" value="ECO:0007669"/>
    <property type="project" value="TreeGrafter"/>
</dbReference>
<dbReference type="InterPro" id="IPR011990">
    <property type="entry name" value="TPR-like_helical_dom_sf"/>
</dbReference>
<dbReference type="FunFam" id="1.20.5.420:FF:000005">
    <property type="entry name" value="Hsc70 cochaperone (SGT), putative"/>
    <property type="match status" value="1"/>
</dbReference>
<feature type="domain" description="RING-CH-type" evidence="11">
    <location>
        <begin position="60"/>
        <end position="125"/>
    </location>
</feature>
<keyword evidence="2" id="KW-0479">Metal-binding</keyword>
<dbReference type="InterPro" id="IPR011016">
    <property type="entry name" value="Znf_RING-CH"/>
</dbReference>
<reference evidence="12" key="1">
    <citation type="submission" date="2022-11" db="EMBL/GenBank/DDBJ databases">
        <authorList>
            <person name="Scott C."/>
            <person name="Bruce N."/>
        </authorList>
    </citation>
    <scope>NUCLEOTIDE SEQUENCE</scope>
</reference>
<organism evidence="12 13">
    <name type="scientific">Parascedosporium putredinis</name>
    <dbReference type="NCBI Taxonomy" id="1442378"/>
    <lineage>
        <taxon>Eukaryota</taxon>
        <taxon>Fungi</taxon>
        <taxon>Dikarya</taxon>
        <taxon>Ascomycota</taxon>
        <taxon>Pezizomycotina</taxon>
        <taxon>Sordariomycetes</taxon>
        <taxon>Hypocreomycetidae</taxon>
        <taxon>Microascales</taxon>
        <taxon>Microascaceae</taxon>
        <taxon>Parascedosporium</taxon>
    </lineage>
</organism>
<feature type="compositionally biased region" description="Basic and acidic residues" evidence="9">
    <location>
        <begin position="364"/>
        <end position="374"/>
    </location>
</feature>
<dbReference type="SMART" id="SM00744">
    <property type="entry name" value="RINGv"/>
    <property type="match status" value="1"/>
</dbReference>
<dbReference type="EMBL" id="CALLCH030000003">
    <property type="protein sequence ID" value="CAI4211886.1"/>
    <property type="molecule type" value="Genomic_DNA"/>
</dbReference>
<dbReference type="Pfam" id="PF16546">
    <property type="entry name" value="SGTA_dimer"/>
    <property type="match status" value="1"/>
</dbReference>
<protein>
    <submittedName>
        <fullName evidence="12">Uncharacterized protein</fullName>
    </submittedName>
</protein>
<evidence type="ECO:0000256" key="3">
    <source>
        <dbReference type="ARBA" id="ARBA00022737"/>
    </source>
</evidence>
<dbReference type="InterPro" id="IPR013083">
    <property type="entry name" value="Znf_RING/FYVE/PHD"/>
</dbReference>
<sequence>MSKRAVPRRDITKTKGTREVGVPNTSTSLIRRGVTNTTHKEEKTHRATTWSHVPKIIMAAEASAVSRCFICLGDAGEEGDISDWVHPCPCSLEAHHACLLQWVDECERESKPLKCPVCQAPIRVEGAKDLAVELSDAIRNFVNGVSPIAIGSMFGGAVMAGQALYGFHAIRIFAGEEAVLNILGTGTKPHRTAPPDDGGMGGGLREIINNLADNLGGGEDLQANERVEVWFDEGADGNEAELIIDIIEEVTDDEEGDAEEGMPRDEGEWVSDEDEPAAEEEREGEPSTTPNQRLALAICDFLTKSLSDGTLPADDRDSIDVAINCIAESFKVDPAAASAADEPLLQIYTAYESTRGASAPEPTEEQKKEGETLKSRGNAAMAAKDYAKAIDLYTQALDLHPATPARADAEAAVAIDPTYTKAWSRLGLASDAMKKGYETAKRRVDEVEGGDANLSPGTGPPRCCLPAGGPGGMPDLSSLASMFGGGAGAGAGAGGAGGPGGMDFASILNNPMFQNMAQSLMNNPEMMSSLMGNPRLREMANQMGTGGGMPDISAMMNDPLSPRSVATTKVKDEGRI</sequence>
<name>A0A9P1M873_9PEZI</name>
<dbReference type="InterPro" id="IPR001841">
    <property type="entry name" value="Znf_RING"/>
</dbReference>
<dbReference type="Gene3D" id="1.25.40.10">
    <property type="entry name" value="Tetratricopeptide repeat domain"/>
    <property type="match status" value="1"/>
</dbReference>
<comment type="caution">
    <text evidence="12">The sequence shown here is derived from an EMBL/GenBank/DDBJ whole genome shotgun (WGS) entry which is preliminary data.</text>
</comment>
<feature type="domain" description="RING-type" evidence="10">
    <location>
        <begin position="68"/>
        <end position="119"/>
    </location>
</feature>
<feature type="region of interest" description="Disordered" evidence="9">
    <location>
        <begin position="355"/>
        <end position="374"/>
    </location>
</feature>
<proteinExistence type="inferred from homology"/>
<accession>A0A9P1M873</accession>
<dbReference type="AlphaFoldDB" id="A0A9P1M873"/>
<evidence type="ECO:0000256" key="9">
    <source>
        <dbReference type="SAM" id="MobiDB-lite"/>
    </source>
</evidence>
<dbReference type="InterPro" id="IPR019734">
    <property type="entry name" value="TPR_rpt"/>
</dbReference>
<comment type="similarity">
    <text evidence="1">Belongs to the SGT family.</text>
</comment>
<dbReference type="GO" id="GO:0008270">
    <property type="term" value="F:zinc ion binding"/>
    <property type="evidence" value="ECO:0007669"/>
    <property type="project" value="UniProtKB-KW"/>
</dbReference>
<feature type="compositionally biased region" description="Acidic residues" evidence="9">
    <location>
        <begin position="268"/>
        <end position="283"/>
    </location>
</feature>
<feature type="compositionally biased region" description="Acidic residues" evidence="9">
    <location>
        <begin position="250"/>
        <end position="260"/>
    </location>
</feature>
<keyword evidence="13" id="KW-1185">Reference proteome</keyword>
<evidence type="ECO:0000256" key="4">
    <source>
        <dbReference type="ARBA" id="ARBA00022771"/>
    </source>
</evidence>
<dbReference type="SUPFAM" id="SSF57850">
    <property type="entry name" value="RING/U-box"/>
    <property type="match status" value="1"/>
</dbReference>
<evidence type="ECO:0000256" key="6">
    <source>
        <dbReference type="ARBA" id="ARBA00022833"/>
    </source>
</evidence>
<keyword evidence="3" id="KW-0677">Repeat</keyword>
<gene>
    <name evidence="12" type="ORF">PPNO1_LOCUS1658</name>
</gene>
<dbReference type="Gene3D" id="1.20.5.420">
    <property type="entry name" value="Immunoglobulin FC, subunit C"/>
    <property type="match status" value="1"/>
</dbReference>
<feature type="region of interest" description="Disordered" evidence="9">
    <location>
        <begin position="556"/>
        <end position="576"/>
    </location>
</feature>
<evidence type="ECO:0000313" key="13">
    <source>
        <dbReference type="Proteomes" id="UP000838763"/>
    </source>
</evidence>
<dbReference type="PANTHER" id="PTHR45831">
    <property type="entry name" value="LD24721P"/>
    <property type="match status" value="1"/>
</dbReference>
<keyword evidence="4 7" id="KW-0863">Zinc-finger</keyword>
<evidence type="ECO:0000256" key="8">
    <source>
        <dbReference type="PROSITE-ProRule" id="PRU00339"/>
    </source>
</evidence>
<dbReference type="PROSITE" id="PS50005">
    <property type="entry name" value="TPR"/>
    <property type="match status" value="1"/>
</dbReference>
<dbReference type="OrthoDB" id="2335338at2759"/>
<evidence type="ECO:0000256" key="7">
    <source>
        <dbReference type="PROSITE-ProRule" id="PRU00175"/>
    </source>
</evidence>
<feature type="repeat" description="TPR" evidence="8">
    <location>
        <begin position="370"/>
        <end position="403"/>
    </location>
</feature>